<dbReference type="Proteomes" id="UP000077154">
    <property type="component" value="Unassembled WGS sequence"/>
</dbReference>
<dbReference type="GeneID" id="36284763"/>
<dbReference type="AlphaFoldDB" id="A0A177AJ54"/>
<evidence type="ECO:0000313" key="2">
    <source>
        <dbReference type="EMBL" id="OAF62096.1"/>
    </source>
</evidence>
<proteinExistence type="predicted"/>
<reference evidence="2" key="1">
    <citation type="submission" date="2016-03" db="EMBL/GenBank/DDBJ databases">
        <title>Updated assembly of Pseudogymnoascus destructans, the fungus causing white-nose syndrome of bats.</title>
        <authorList>
            <person name="Palmer J.M."/>
            <person name="Drees K.P."/>
            <person name="Foster J.T."/>
            <person name="Lindner D.L."/>
        </authorList>
    </citation>
    <scope>NUCLEOTIDE SEQUENCE [LARGE SCALE GENOMIC DNA]</scope>
    <source>
        <strain evidence="2">20631-21</strain>
    </source>
</reference>
<accession>A0A177AJ54</accession>
<name>A0A177AJ54_9PEZI</name>
<dbReference type="RefSeq" id="XP_024327370.1">
    <property type="nucleotide sequence ID" value="XM_024465349.1"/>
</dbReference>
<feature type="region of interest" description="Disordered" evidence="1">
    <location>
        <begin position="1"/>
        <end position="23"/>
    </location>
</feature>
<dbReference type="EMBL" id="KV441388">
    <property type="protein sequence ID" value="OAF62096.1"/>
    <property type="molecule type" value="Genomic_DNA"/>
</dbReference>
<evidence type="ECO:0000256" key="1">
    <source>
        <dbReference type="SAM" id="MobiDB-lite"/>
    </source>
</evidence>
<sequence length="118" mass="13797">MAPSKSTHKTAPQPVIPNDPPQSQCTAIQLVKDAERDLTYNEMYYRQQKINLRHQEIVLAKAEHQFQEQPCANPPHSDYMLCEPTLTQDEINYRNEMIDLHNRELDLEKGERALRDQP</sequence>
<organism evidence="2">
    <name type="scientific">Pseudogymnoascus destructans</name>
    <dbReference type="NCBI Taxonomy" id="655981"/>
    <lineage>
        <taxon>Eukaryota</taxon>
        <taxon>Fungi</taxon>
        <taxon>Dikarya</taxon>
        <taxon>Ascomycota</taxon>
        <taxon>Pezizomycotina</taxon>
        <taxon>Leotiomycetes</taxon>
        <taxon>Thelebolales</taxon>
        <taxon>Thelebolaceae</taxon>
        <taxon>Pseudogymnoascus</taxon>
    </lineage>
</organism>
<gene>
    <name evidence="2" type="ORF">VC83_01675</name>
</gene>
<protein>
    <submittedName>
        <fullName evidence="2">Uncharacterized protein</fullName>
    </submittedName>
</protein>
<dbReference type="OrthoDB" id="10554938at2759"/>